<organism evidence="1 2">
    <name type="scientific">[Clostridium] fimetarium</name>
    <dbReference type="NCBI Taxonomy" id="99656"/>
    <lineage>
        <taxon>Bacteria</taxon>
        <taxon>Bacillati</taxon>
        <taxon>Bacillota</taxon>
        <taxon>Clostridia</taxon>
        <taxon>Lachnospirales</taxon>
        <taxon>Lachnospiraceae</taxon>
    </lineage>
</organism>
<dbReference type="PANTHER" id="PTHR10443:SF12">
    <property type="entry name" value="DIPEPTIDASE"/>
    <property type="match status" value="1"/>
</dbReference>
<dbReference type="EMBL" id="FOJI01000016">
    <property type="protein sequence ID" value="SEW40926.1"/>
    <property type="molecule type" value="Genomic_DNA"/>
</dbReference>
<keyword evidence="2" id="KW-1185">Reference proteome</keyword>
<evidence type="ECO:0000313" key="2">
    <source>
        <dbReference type="Proteomes" id="UP000199701"/>
    </source>
</evidence>
<reference evidence="1 2" key="1">
    <citation type="submission" date="2016-10" db="EMBL/GenBank/DDBJ databases">
        <authorList>
            <person name="de Groot N.N."/>
        </authorList>
    </citation>
    <scope>NUCLEOTIDE SEQUENCE [LARGE SCALE GENOMIC DNA]</scope>
    <source>
        <strain evidence="1 2">DSM 9179</strain>
    </source>
</reference>
<dbReference type="PANTHER" id="PTHR10443">
    <property type="entry name" value="MICROSOMAL DIPEPTIDASE"/>
    <property type="match status" value="1"/>
</dbReference>
<dbReference type="GO" id="GO:0070573">
    <property type="term" value="F:metallodipeptidase activity"/>
    <property type="evidence" value="ECO:0007669"/>
    <property type="project" value="InterPro"/>
</dbReference>
<dbReference type="Pfam" id="PF01244">
    <property type="entry name" value="Peptidase_M19"/>
    <property type="match status" value="1"/>
</dbReference>
<protein>
    <submittedName>
        <fullName evidence="1">Membrane dipeptidase</fullName>
    </submittedName>
</protein>
<dbReference type="OrthoDB" id="9804920at2"/>
<sequence length="330" mass="37726">MKVFDMHCDTLFELNEAMKAGREKSFLKNDLHIDLQKLKKGDYLLQCFAAYVDLSSKENALVSALEEIDIFYEILNTYPNEIAQVKTYLDILENQKVGKLSAMLTIEEGGCCLGSLSVLRMFYKLGVRMMTLTWNYENELAYPNIIPHSKENIFPCRANTENGLKEKGIEFLQEMEHLHIIVDVSHLSDAGFWDVAKHTQRPFVASHSNVRTISPHIRNLTDEMIRTIGDRGGLLGINYCAAFLDNKENEFECQSNVSIMAEHIIYIKNIAGIDVIGLGSDFDGISCELEMKDASYLPLLEQELISRGFHESEIEKIFYKNSMRIFKELL</sequence>
<accession>A0A1I0RJ62</accession>
<gene>
    <name evidence="1" type="ORF">SAMN05421659_11673</name>
</gene>
<dbReference type="PROSITE" id="PS51365">
    <property type="entry name" value="RENAL_DIPEPTIDASE_2"/>
    <property type="match status" value="1"/>
</dbReference>
<dbReference type="RefSeq" id="WP_092456512.1">
    <property type="nucleotide sequence ID" value="NZ_FOJI01000016.1"/>
</dbReference>
<dbReference type="Gene3D" id="3.20.20.140">
    <property type="entry name" value="Metal-dependent hydrolases"/>
    <property type="match status" value="1"/>
</dbReference>
<evidence type="ECO:0000313" key="1">
    <source>
        <dbReference type="EMBL" id="SEW40926.1"/>
    </source>
</evidence>
<dbReference type="STRING" id="99656.SAMN05421659_11673"/>
<dbReference type="CDD" id="cd01301">
    <property type="entry name" value="rDP_like"/>
    <property type="match status" value="1"/>
</dbReference>
<dbReference type="InterPro" id="IPR008257">
    <property type="entry name" value="Pept_M19"/>
</dbReference>
<dbReference type="SUPFAM" id="SSF51556">
    <property type="entry name" value="Metallo-dependent hydrolases"/>
    <property type="match status" value="1"/>
</dbReference>
<dbReference type="AlphaFoldDB" id="A0A1I0RJ62"/>
<dbReference type="Proteomes" id="UP000199701">
    <property type="component" value="Unassembled WGS sequence"/>
</dbReference>
<proteinExistence type="predicted"/>
<dbReference type="GO" id="GO:0006508">
    <property type="term" value="P:proteolysis"/>
    <property type="evidence" value="ECO:0007669"/>
    <property type="project" value="InterPro"/>
</dbReference>
<dbReference type="InterPro" id="IPR032466">
    <property type="entry name" value="Metal_Hydrolase"/>
</dbReference>
<name>A0A1I0RJ62_9FIRM</name>